<reference evidence="2 3" key="1">
    <citation type="submission" date="2015-07" db="EMBL/GenBank/DDBJ databases">
        <authorList>
            <person name="Ju K.-S."/>
            <person name="Doroghazi J.R."/>
            <person name="Metcalf W.W."/>
        </authorList>
    </citation>
    <scope>NUCLEOTIDE SEQUENCE [LARGE SCALE GENOMIC DNA]</scope>
    <source>
        <strain evidence="2 3">NRRL B-3589</strain>
    </source>
</reference>
<dbReference type="EMBL" id="LGUT01001458">
    <property type="protein sequence ID" value="KOG88907.1"/>
    <property type="molecule type" value="Genomic_DNA"/>
</dbReference>
<accession>A0ABR5J610</accession>
<keyword evidence="3" id="KW-1185">Reference proteome</keyword>
<sequence>MQGQEQDSDVVQVDGVGEEVDRGEGVEQGAPIGGFVLQGDARLFEDSAGADQPDRQKRGQGEHRYGRQYGQCEESLQLGAQTALLRGDAAGSGAYVACGRRS</sequence>
<feature type="region of interest" description="Disordered" evidence="1">
    <location>
        <begin position="1"/>
        <end position="68"/>
    </location>
</feature>
<dbReference type="Proteomes" id="UP000037020">
    <property type="component" value="Unassembled WGS sequence"/>
</dbReference>
<comment type="caution">
    <text evidence="2">The sequence shown here is derived from an EMBL/GenBank/DDBJ whole genome shotgun (WGS) entry which is preliminary data.</text>
</comment>
<feature type="compositionally biased region" description="Basic and acidic residues" evidence="1">
    <location>
        <begin position="52"/>
        <end position="65"/>
    </location>
</feature>
<evidence type="ECO:0000256" key="1">
    <source>
        <dbReference type="SAM" id="MobiDB-lite"/>
    </source>
</evidence>
<organism evidence="2 3">
    <name type="scientific">Streptomyces varsoviensis</name>
    <dbReference type="NCBI Taxonomy" id="67373"/>
    <lineage>
        <taxon>Bacteria</taxon>
        <taxon>Bacillati</taxon>
        <taxon>Actinomycetota</taxon>
        <taxon>Actinomycetes</taxon>
        <taxon>Kitasatosporales</taxon>
        <taxon>Streptomycetaceae</taxon>
        <taxon>Streptomyces</taxon>
    </lineage>
</organism>
<protein>
    <submittedName>
        <fullName evidence="2">Uncharacterized protein</fullName>
    </submittedName>
</protein>
<evidence type="ECO:0000313" key="3">
    <source>
        <dbReference type="Proteomes" id="UP000037020"/>
    </source>
</evidence>
<proteinExistence type="predicted"/>
<gene>
    <name evidence="2" type="ORF">ADK38_17190</name>
</gene>
<feature type="compositionally biased region" description="Low complexity" evidence="1">
    <location>
        <begin position="1"/>
        <end position="15"/>
    </location>
</feature>
<evidence type="ECO:0000313" key="2">
    <source>
        <dbReference type="EMBL" id="KOG88907.1"/>
    </source>
</evidence>
<name>A0ABR5J610_9ACTN</name>